<name>A0A2J7ZZX3_9CHLO</name>
<dbReference type="PANTHER" id="PTHR12393:SF6">
    <property type="entry name" value="SPHINGOMYELIN PHOSPHODIESTERASE 2"/>
    <property type="match status" value="1"/>
</dbReference>
<dbReference type="AlphaFoldDB" id="A0A2J7ZZX3"/>
<evidence type="ECO:0000313" key="3">
    <source>
        <dbReference type="Proteomes" id="UP000236333"/>
    </source>
</evidence>
<dbReference type="Gene3D" id="1.25.40.20">
    <property type="entry name" value="Ankyrin repeat-containing domain"/>
    <property type="match status" value="2"/>
</dbReference>
<keyword evidence="3" id="KW-1185">Reference proteome</keyword>
<organism evidence="2 3">
    <name type="scientific">Tetrabaena socialis</name>
    <dbReference type="NCBI Taxonomy" id="47790"/>
    <lineage>
        <taxon>Eukaryota</taxon>
        <taxon>Viridiplantae</taxon>
        <taxon>Chlorophyta</taxon>
        <taxon>core chlorophytes</taxon>
        <taxon>Chlorophyceae</taxon>
        <taxon>CS clade</taxon>
        <taxon>Chlamydomonadales</taxon>
        <taxon>Tetrabaenaceae</taxon>
        <taxon>Tetrabaena</taxon>
    </lineage>
</organism>
<feature type="compositionally biased region" description="Basic residues" evidence="1">
    <location>
        <begin position="1"/>
        <end position="12"/>
    </location>
</feature>
<dbReference type="GO" id="GO:0046513">
    <property type="term" value="P:ceramide biosynthetic process"/>
    <property type="evidence" value="ECO:0007669"/>
    <property type="project" value="TreeGrafter"/>
</dbReference>
<dbReference type="GO" id="GO:0016020">
    <property type="term" value="C:membrane"/>
    <property type="evidence" value="ECO:0007669"/>
    <property type="project" value="TreeGrafter"/>
</dbReference>
<evidence type="ECO:0000256" key="1">
    <source>
        <dbReference type="SAM" id="MobiDB-lite"/>
    </source>
</evidence>
<comment type="caution">
    <text evidence="2">The sequence shown here is derived from an EMBL/GenBank/DDBJ whole genome shotgun (WGS) entry which is preliminary data.</text>
</comment>
<dbReference type="SUPFAM" id="SSF48403">
    <property type="entry name" value="Ankyrin repeat"/>
    <property type="match status" value="2"/>
</dbReference>
<dbReference type="GO" id="GO:0030149">
    <property type="term" value="P:sphingolipid catabolic process"/>
    <property type="evidence" value="ECO:0007669"/>
    <property type="project" value="TreeGrafter"/>
</dbReference>
<accession>A0A2J7ZZX3</accession>
<feature type="compositionally biased region" description="Low complexity" evidence="1">
    <location>
        <begin position="13"/>
        <end position="30"/>
    </location>
</feature>
<gene>
    <name evidence="2" type="ORF">TSOC_007876</name>
</gene>
<dbReference type="PANTHER" id="PTHR12393">
    <property type="entry name" value="SPHINGOMYELIN PHOSPHODIESTERASE RELATED"/>
    <property type="match status" value="1"/>
</dbReference>
<dbReference type="EMBL" id="PGGS01000276">
    <property type="protein sequence ID" value="PNH05837.1"/>
    <property type="molecule type" value="Genomic_DNA"/>
</dbReference>
<proteinExistence type="predicted"/>
<dbReference type="InterPro" id="IPR036770">
    <property type="entry name" value="Ankyrin_rpt-contain_sf"/>
</dbReference>
<feature type="region of interest" description="Disordered" evidence="1">
    <location>
        <begin position="1"/>
        <end position="30"/>
    </location>
</feature>
<dbReference type="GO" id="GO:0005783">
    <property type="term" value="C:endoplasmic reticulum"/>
    <property type="evidence" value="ECO:0007669"/>
    <property type="project" value="TreeGrafter"/>
</dbReference>
<dbReference type="GO" id="GO:0071944">
    <property type="term" value="C:cell periphery"/>
    <property type="evidence" value="ECO:0007669"/>
    <property type="project" value="TreeGrafter"/>
</dbReference>
<sequence length="578" mass="62146">MELQRAHKRQRRSQSPVSPPQQLQPAAAASDPSRIWLPELVERFARSLMPNEMAGTLRLVNKAAAAQFCAPQHATVRLSQPVPHHAFLWRWAGPGAMRCLTRKRRCELPCLTARSGVIANLEVLLARDNLLPVLDHDVFRAAAAAGQLDMCVWLRERGCTCLVEDALTAAAGGGQQAVCEWLLATGCPHHGRSAAAAARGGNVGLMDWLLLHMGSINVAAHNLLRGAAEGCDLPTLQRLLLTRLDTHLVTMPALYAYGLLQASARSTTADWQAKVEWLQSRGFPRTAGACTAAAAKADALPRLLWLRQRGYPLDMCVACSAAAAGNVEALQYVLGQGVEVHATMMRYAAKGGHMAVMQVLHSRGAPVGEETVRMAAAAGHLPAVAWLVERMGPGAALTASVFAAAAEAGSMELLAWLRARGCPWDATVFAAAAECGSEEQLEWLVEQGCPMGGDGAPHVRAVCHRDLAMLRCLQRLACPWGHDDETLTSKVSAVVLGLTHDSRTVLQRMFSWLMDQGCPVDWYVMEAAIGDKGDEAMMGWLQAQREQRARAGSSGLQSADLAAKGRCLRGQGCRGLLE</sequence>
<dbReference type="OrthoDB" id="9988580at2759"/>
<protein>
    <submittedName>
        <fullName evidence="2">Ankyrin repeat domain-containing protein</fullName>
    </submittedName>
</protein>
<dbReference type="Proteomes" id="UP000236333">
    <property type="component" value="Unassembled WGS sequence"/>
</dbReference>
<dbReference type="GO" id="GO:0004620">
    <property type="term" value="F:phospholipase activity"/>
    <property type="evidence" value="ECO:0007669"/>
    <property type="project" value="TreeGrafter"/>
</dbReference>
<reference evidence="2 3" key="1">
    <citation type="journal article" date="2017" name="Mol. Biol. Evol.">
        <title>The 4-celled Tetrabaena socialis nuclear genome reveals the essential components for genetic control of cell number at the origin of multicellularity in the volvocine lineage.</title>
        <authorList>
            <person name="Featherston J."/>
            <person name="Arakaki Y."/>
            <person name="Hanschen E.R."/>
            <person name="Ferris P.J."/>
            <person name="Michod R.E."/>
            <person name="Olson B.J.S.C."/>
            <person name="Nozaki H."/>
            <person name="Durand P.M."/>
        </authorList>
    </citation>
    <scope>NUCLEOTIDE SEQUENCE [LARGE SCALE GENOMIC DNA]</scope>
    <source>
        <strain evidence="2 3">NIES-571</strain>
    </source>
</reference>
<evidence type="ECO:0000313" key="2">
    <source>
        <dbReference type="EMBL" id="PNH05837.1"/>
    </source>
</evidence>